<geneLocation type="plasmid" evidence="1 2">
    <name>2</name>
</geneLocation>
<protein>
    <submittedName>
        <fullName evidence="1">Uncharacterized protein</fullName>
    </submittedName>
</protein>
<dbReference type="Proteomes" id="UP000013961">
    <property type="component" value="Plasmid 2"/>
</dbReference>
<gene>
    <name evidence="1" type="ORF">MASS_2p0065</name>
</gene>
<proteinExistence type="predicted"/>
<evidence type="ECO:0000313" key="1">
    <source>
        <dbReference type="EMBL" id="AGM31776.1"/>
    </source>
</evidence>
<dbReference type="EMBL" id="CP004376">
    <property type="protein sequence ID" value="AGM31776.1"/>
    <property type="molecule type" value="Genomic_DNA"/>
</dbReference>
<name>A0AB33AJ74_9MYCO</name>
<evidence type="ECO:0000313" key="2">
    <source>
        <dbReference type="Proteomes" id="UP000013961"/>
    </source>
</evidence>
<dbReference type="KEGG" id="mabb:MASS_2p0065"/>
<organism evidence="1 2">
    <name type="scientific">Mycobacteroides abscessus subsp. bolletii 50594</name>
    <dbReference type="NCBI Taxonomy" id="1303024"/>
    <lineage>
        <taxon>Bacteria</taxon>
        <taxon>Bacillati</taxon>
        <taxon>Actinomycetota</taxon>
        <taxon>Actinomycetes</taxon>
        <taxon>Mycobacteriales</taxon>
        <taxon>Mycobacteriaceae</taxon>
        <taxon>Mycobacteroides</taxon>
        <taxon>Mycobacteroides abscessus</taxon>
    </lineage>
</organism>
<dbReference type="AlphaFoldDB" id="A0AB33AJ74"/>
<keyword evidence="1" id="KW-0614">Plasmid</keyword>
<accession>A0AB33AJ74</accession>
<reference evidence="1 2" key="1">
    <citation type="journal article" date="2013" name="Genome Announc.">
        <title>Complete Genome Sequence of Mycobacterium massiliense Clinical Strain Asan 50594, Belonging to the Type II Genotype.</title>
        <authorList>
            <person name="Kim B.J."/>
            <person name="Kim B.R."/>
            <person name="Hong S.H."/>
            <person name="Seok S.H."/>
            <person name="Kook Y.H."/>
            <person name="Kim B.J."/>
        </authorList>
    </citation>
    <scope>NUCLEOTIDE SEQUENCE [LARGE SCALE GENOMIC DNA]</scope>
    <source>
        <strain evidence="1 2">50594</strain>
    </source>
</reference>
<sequence length="97" mass="9550">MDPMAVAGSAAVDMGAASELGGATVGAAPSLAAIMPAGLDPTSLMLQGLILARSGMTLTTLAEFTGQRMFHGAAKDLIAGTWTAQEAINVTASMLGG</sequence>